<protein>
    <recommendedName>
        <fullName evidence="2">Gag1-like clamp domain-containing protein</fullName>
    </recommendedName>
</protein>
<feature type="region of interest" description="Disordered" evidence="1">
    <location>
        <begin position="1"/>
        <end position="76"/>
    </location>
</feature>
<dbReference type="Proteomes" id="UP001358417">
    <property type="component" value="Unassembled WGS sequence"/>
</dbReference>
<evidence type="ECO:0000313" key="4">
    <source>
        <dbReference type="Proteomes" id="UP001358417"/>
    </source>
</evidence>
<feature type="compositionally biased region" description="Polar residues" evidence="1">
    <location>
        <begin position="47"/>
        <end position="68"/>
    </location>
</feature>
<feature type="compositionally biased region" description="Polar residues" evidence="1">
    <location>
        <begin position="208"/>
        <end position="224"/>
    </location>
</feature>
<dbReference type="InterPro" id="IPR053274">
    <property type="entry name" value="Fluconazole_resistance"/>
</dbReference>
<name>A0AAV9NA38_9EURO</name>
<dbReference type="Pfam" id="PF13259">
    <property type="entry name" value="clamp_Gag1-like"/>
    <property type="match status" value="1"/>
</dbReference>
<proteinExistence type="predicted"/>
<evidence type="ECO:0000313" key="3">
    <source>
        <dbReference type="EMBL" id="KAK5052750.1"/>
    </source>
</evidence>
<feature type="compositionally biased region" description="Polar residues" evidence="1">
    <location>
        <begin position="246"/>
        <end position="259"/>
    </location>
</feature>
<organism evidence="3 4">
    <name type="scientific">Exophiala bonariae</name>
    <dbReference type="NCBI Taxonomy" id="1690606"/>
    <lineage>
        <taxon>Eukaryota</taxon>
        <taxon>Fungi</taxon>
        <taxon>Dikarya</taxon>
        <taxon>Ascomycota</taxon>
        <taxon>Pezizomycotina</taxon>
        <taxon>Eurotiomycetes</taxon>
        <taxon>Chaetothyriomycetidae</taxon>
        <taxon>Chaetothyriales</taxon>
        <taxon>Herpotrichiellaceae</taxon>
        <taxon>Exophiala</taxon>
    </lineage>
</organism>
<gene>
    <name evidence="3" type="ORF">LTR84_002616</name>
</gene>
<feature type="compositionally biased region" description="Low complexity" evidence="1">
    <location>
        <begin position="227"/>
        <end position="243"/>
    </location>
</feature>
<evidence type="ECO:0000259" key="2">
    <source>
        <dbReference type="Pfam" id="PF13259"/>
    </source>
</evidence>
<dbReference type="PANTHER" id="PTHR28065:SF1">
    <property type="entry name" value="DUF4050 DOMAIN-CONTAINING PROTEIN"/>
    <property type="match status" value="1"/>
</dbReference>
<evidence type="ECO:0000256" key="1">
    <source>
        <dbReference type="SAM" id="MobiDB-lite"/>
    </source>
</evidence>
<accession>A0AAV9NA38</accession>
<dbReference type="AlphaFoldDB" id="A0AAV9NA38"/>
<feature type="domain" description="Gag1-like clamp" evidence="2">
    <location>
        <begin position="134"/>
        <end position="325"/>
    </location>
</feature>
<dbReference type="RefSeq" id="XP_064706450.1">
    <property type="nucleotide sequence ID" value="XM_064846225.1"/>
</dbReference>
<comment type="caution">
    <text evidence="3">The sequence shown here is derived from an EMBL/GenBank/DDBJ whole genome shotgun (WGS) entry which is preliminary data.</text>
</comment>
<dbReference type="EMBL" id="JAVRRD010000013">
    <property type="protein sequence ID" value="KAK5052750.1"/>
    <property type="molecule type" value="Genomic_DNA"/>
</dbReference>
<feature type="region of interest" description="Disordered" evidence="1">
    <location>
        <begin position="179"/>
        <end position="270"/>
    </location>
</feature>
<keyword evidence="4" id="KW-1185">Reference proteome</keyword>
<dbReference type="GeneID" id="89970823"/>
<sequence>MNPHSSPIASPTKATASRHSPRPSTDSHHEPASPFLHNLTSRLRKGSNASSLSTGETSSKNQDPITKTESTRSARRAVLSLVRTDWEYPPGVPTTTLNDSAIPREPLGYRVREDPYSDLEAEEIFARRRTKNDPYKFESPDSIGVHVAERKRKRQQSLEEELTWNKGLRTWSDRRDAWTGAVKQKPRKHVSHSSKSNEKEFRHHKSRLSQSITHQRNASASTDGSWPLSPSSPAPGESSSIDSMADQVSPTNDQNNPFSEQGPWLPVYPPLIPEEDSARLRIKPAAYTTIYSKIVVQSLSPNVPIPLTHMIPALVEGWKAEGNWPPPPSMLPPQDLKKGRKSSTFLRWRKEHQAEMKGAEAVTYHEDGKSRVRRSIGLMKKVLGAAHDDDGLEELGIEFREQDAVEIEKNVALNKALV</sequence>
<feature type="compositionally biased region" description="Polar residues" evidence="1">
    <location>
        <begin position="1"/>
        <end position="24"/>
    </location>
</feature>
<dbReference type="InterPro" id="IPR025124">
    <property type="entry name" value="Gag1-like_clamp"/>
</dbReference>
<dbReference type="PANTHER" id="PTHR28065">
    <property type="entry name" value="FREQUENIN"/>
    <property type="match status" value="1"/>
</dbReference>
<reference evidence="3 4" key="1">
    <citation type="submission" date="2023-08" db="EMBL/GenBank/DDBJ databases">
        <title>Black Yeasts Isolated from many extreme environments.</title>
        <authorList>
            <person name="Coleine C."/>
            <person name="Stajich J.E."/>
            <person name="Selbmann L."/>
        </authorList>
    </citation>
    <scope>NUCLEOTIDE SEQUENCE [LARGE SCALE GENOMIC DNA]</scope>
    <source>
        <strain evidence="3 4">CCFEE 5792</strain>
    </source>
</reference>